<dbReference type="Proteomes" id="UP001144673">
    <property type="component" value="Chromosome 1"/>
</dbReference>
<dbReference type="AlphaFoldDB" id="A0A9W8UTP3"/>
<evidence type="ECO:0000313" key="2">
    <source>
        <dbReference type="Proteomes" id="UP001144673"/>
    </source>
</evidence>
<dbReference type="KEGG" id="amus:LMH87_007335"/>
<sequence>MLKIIDSGSWRQETSRSHQSTSQVVFAPEIMKFAAAVVAFAAAAVVAVPTGKYLVELSLPDAQDYNPNQSLYPQRSLRVIGAFESYYTEETFRTEAIKQCKAEHACSTVIGYLQERSNVVDGSPYPVWFAWLIGGAQATTNDFHHAKGTKNSFIYTINE</sequence>
<proteinExistence type="predicted"/>
<dbReference type="EMBL" id="JAJHUN010000001">
    <property type="protein sequence ID" value="KAJ4165715.1"/>
    <property type="molecule type" value="Genomic_DNA"/>
</dbReference>
<keyword evidence="2" id="KW-1185">Reference proteome</keyword>
<protein>
    <submittedName>
        <fullName evidence="1">Uncharacterized protein</fullName>
    </submittedName>
</protein>
<comment type="caution">
    <text evidence="1">The sequence shown here is derived from an EMBL/GenBank/DDBJ whole genome shotgun (WGS) entry which is preliminary data.</text>
</comment>
<organism evidence="1 2">
    <name type="scientific">Akanthomyces muscarius</name>
    <name type="common">Entomopathogenic fungus</name>
    <name type="synonym">Lecanicillium muscarium</name>
    <dbReference type="NCBI Taxonomy" id="2231603"/>
    <lineage>
        <taxon>Eukaryota</taxon>
        <taxon>Fungi</taxon>
        <taxon>Dikarya</taxon>
        <taxon>Ascomycota</taxon>
        <taxon>Pezizomycotina</taxon>
        <taxon>Sordariomycetes</taxon>
        <taxon>Hypocreomycetidae</taxon>
        <taxon>Hypocreales</taxon>
        <taxon>Cordycipitaceae</taxon>
        <taxon>Akanthomyces</taxon>
    </lineage>
</organism>
<dbReference type="GeneID" id="80894494"/>
<name>A0A9W8UTP3_AKAMU</name>
<gene>
    <name evidence="1" type="ORF">LMH87_007335</name>
</gene>
<evidence type="ECO:0000313" key="1">
    <source>
        <dbReference type="EMBL" id="KAJ4165715.1"/>
    </source>
</evidence>
<dbReference type="RefSeq" id="XP_056060630.1">
    <property type="nucleotide sequence ID" value="XM_056192406.1"/>
</dbReference>
<accession>A0A9W8UTP3</accession>
<reference evidence="1" key="1">
    <citation type="journal article" date="2023" name="Access Microbiol">
        <title>De-novo genome assembly for Akanthomyces muscarius, a biocontrol agent of insect agricultural pests.</title>
        <authorList>
            <person name="Erdos Z."/>
            <person name="Studholme D.J."/>
            <person name="Raymond B."/>
            <person name="Sharma M."/>
        </authorList>
    </citation>
    <scope>NUCLEOTIDE SEQUENCE</scope>
    <source>
        <strain evidence="1">Ve6</strain>
    </source>
</reference>